<gene>
    <name evidence="2" type="ORF">PLUA15_230138</name>
</gene>
<keyword evidence="1" id="KW-1133">Transmembrane helix</keyword>
<name>A0AAX2H7Q4_9PSED</name>
<feature type="transmembrane region" description="Helical" evidence="1">
    <location>
        <begin position="105"/>
        <end position="123"/>
    </location>
</feature>
<evidence type="ECO:0000313" key="2">
    <source>
        <dbReference type="EMBL" id="SOB52395.1"/>
    </source>
</evidence>
<dbReference type="AlphaFoldDB" id="A0AAX2H7Q4"/>
<organism evidence="2 3">
    <name type="scientific">Pseudomonas lundensis</name>
    <dbReference type="NCBI Taxonomy" id="86185"/>
    <lineage>
        <taxon>Bacteria</taxon>
        <taxon>Pseudomonadati</taxon>
        <taxon>Pseudomonadota</taxon>
        <taxon>Gammaproteobacteria</taxon>
        <taxon>Pseudomonadales</taxon>
        <taxon>Pseudomonadaceae</taxon>
        <taxon>Pseudomonas</taxon>
    </lineage>
</organism>
<sequence length="131" mass="14265">MPFFIGATPVSTGAAPLLHLALAKPWLALNEGLNAMKFASTAWVPILSRTLAAWVGGYAFTYAFTAALARLLPLDNVDALIVASLLSFVIYTFAILWAFAARHQWSAWMGAVLALPLAAIGFWPQWMERLT</sequence>
<comment type="caution">
    <text evidence="2">The sequence shown here is derived from an EMBL/GenBank/DDBJ whole genome shotgun (WGS) entry which is preliminary data.</text>
</comment>
<keyword evidence="1" id="KW-0812">Transmembrane</keyword>
<protein>
    <submittedName>
        <fullName evidence="2">Iron uptake protein (Modular protein)</fullName>
    </submittedName>
</protein>
<feature type="transmembrane region" description="Helical" evidence="1">
    <location>
        <begin position="51"/>
        <end position="72"/>
    </location>
</feature>
<dbReference type="Proteomes" id="UP000219564">
    <property type="component" value="Unassembled WGS sequence"/>
</dbReference>
<keyword evidence="1" id="KW-0472">Membrane</keyword>
<dbReference type="EMBL" id="OBKZ01000016">
    <property type="protein sequence ID" value="SOB52395.1"/>
    <property type="molecule type" value="Genomic_DNA"/>
</dbReference>
<accession>A0AAX2H7Q4</accession>
<evidence type="ECO:0000313" key="3">
    <source>
        <dbReference type="Proteomes" id="UP000219564"/>
    </source>
</evidence>
<reference evidence="2 3" key="1">
    <citation type="submission" date="2017-08" db="EMBL/GenBank/DDBJ databases">
        <authorList>
            <person name="Chaillou S."/>
        </authorList>
    </citation>
    <scope>NUCLEOTIDE SEQUENCE [LARGE SCALE GENOMIC DNA]</scope>
    <source>
        <strain evidence="2 3">MFPA15A1205</strain>
    </source>
</reference>
<proteinExistence type="predicted"/>
<feature type="transmembrane region" description="Helical" evidence="1">
    <location>
        <begin position="79"/>
        <end position="99"/>
    </location>
</feature>
<evidence type="ECO:0000256" key="1">
    <source>
        <dbReference type="SAM" id="Phobius"/>
    </source>
</evidence>